<accession>A0A0F9GJU3</accession>
<gene>
    <name evidence="1" type="ORF">LCGC14_1901610</name>
</gene>
<organism evidence="1">
    <name type="scientific">marine sediment metagenome</name>
    <dbReference type="NCBI Taxonomy" id="412755"/>
    <lineage>
        <taxon>unclassified sequences</taxon>
        <taxon>metagenomes</taxon>
        <taxon>ecological metagenomes</taxon>
    </lineage>
</organism>
<dbReference type="EMBL" id="LAZR01019929">
    <property type="protein sequence ID" value="KKL90746.1"/>
    <property type="molecule type" value="Genomic_DNA"/>
</dbReference>
<sequence>MKILILDNLFKKNYKIKYKILNNFLTFYKKIKLESLIQNLIKKYNNKIEFKIISNGNIKFSVINNINIELISDFRINLDRSKFLEIKEKIKRRTKQNLKELLRNLNCFSISELNNISLGNVLEVNFLRYFNSIFGEFEIIKHIILTGSYDRIILFDYNQSFLEFYKSISNSKIIEFYPDILFNKKRNLVKLSYSIYILGLCRYSLTSFRIRFCQ</sequence>
<reference evidence="1" key="1">
    <citation type="journal article" date="2015" name="Nature">
        <title>Complex archaea that bridge the gap between prokaryotes and eukaryotes.</title>
        <authorList>
            <person name="Spang A."/>
            <person name="Saw J.H."/>
            <person name="Jorgensen S.L."/>
            <person name="Zaremba-Niedzwiedzka K."/>
            <person name="Martijn J."/>
            <person name="Lind A.E."/>
            <person name="van Eijk R."/>
            <person name="Schleper C."/>
            <person name="Guy L."/>
            <person name="Ettema T.J."/>
        </authorList>
    </citation>
    <scope>NUCLEOTIDE SEQUENCE</scope>
</reference>
<dbReference type="AlphaFoldDB" id="A0A0F9GJU3"/>
<protein>
    <submittedName>
        <fullName evidence="1">Uncharacterized protein</fullName>
    </submittedName>
</protein>
<evidence type="ECO:0000313" key="1">
    <source>
        <dbReference type="EMBL" id="KKL90746.1"/>
    </source>
</evidence>
<name>A0A0F9GJU3_9ZZZZ</name>
<comment type="caution">
    <text evidence="1">The sequence shown here is derived from an EMBL/GenBank/DDBJ whole genome shotgun (WGS) entry which is preliminary data.</text>
</comment>
<proteinExistence type="predicted"/>